<sequence length="442" mass="45607">MQLPRLAVLLAVYSGVQATLAPDEPTGKPDMKSETNQTGASRFLGMPSISQQYGSASYGPQMSSGLGFMSQPSQPLQPLQPLQPQQIFSQPQLQPQPQFRAPIQSSPYRPSGQFSPYSGLGGGTIEQNAPPIVDDQAFSSSNGKYSFQGGSANSGFGTGSLGGLGGLSGLGLPQTLTLYGNIPVTVSGTLNFGVRGQLTVAQDGVSGSAAAPYEGTPQLGPSYGTPQLGSSYGSQSVGLGVGGSYQPYQGSSAGTISGFSGASQSGMAYNRQPYQQQIYGRPLPYQPGPLSTNAFIPGIGGSIGTSGAITSSGSTYSKTQTEESGQMQVQGQTQMVYGSGGSQTQNMVPSYQGGAVSSYSPNLGQSGFQKQGPMNSMAAQGMSIGQTLGQSLSSSIQSMPPVQYQIQRQVAPSPGQQQYNSPRYSEVVARALNDEPADKPES</sequence>
<dbReference type="Proteomes" id="UP000466442">
    <property type="component" value="Unassembled WGS sequence"/>
</dbReference>
<evidence type="ECO:0000256" key="1">
    <source>
        <dbReference type="SAM" id="MobiDB-lite"/>
    </source>
</evidence>
<dbReference type="EMBL" id="WIXP02000002">
    <property type="protein sequence ID" value="KAF6214914.1"/>
    <property type="molecule type" value="Genomic_DNA"/>
</dbReference>
<dbReference type="AlphaFoldDB" id="A0A6A4K754"/>
<name>A0A6A4K754_APOLU</name>
<feature type="chain" id="PRO_5043377643" evidence="2">
    <location>
        <begin position="19"/>
        <end position="442"/>
    </location>
</feature>
<feature type="compositionally biased region" description="Basic and acidic residues" evidence="1">
    <location>
        <begin position="432"/>
        <end position="442"/>
    </location>
</feature>
<evidence type="ECO:0000313" key="3">
    <source>
        <dbReference type="EMBL" id="KAF6214914.1"/>
    </source>
</evidence>
<feature type="region of interest" description="Disordered" evidence="1">
    <location>
        <begin position="20"/>
        <end position="42"/>
    </location>
</feature>
<evidence type="ECO:0000313" key="4">
    <source>
        <dbReference type="Proteomes" id="UP000466442"/>
    </source>
</evidence>
<protein>
    <submittedName>
        <fullName evidence="3">Uncharacterized protein</fullName>
    </submittedName>
</protein>
<gene>
    <name evidence="3" type="ORF">GE061_009659</name>
</gene>
<feature type="compositionally biased region" description="Polar residues" evidence="1">
    <location>
        <begin position="392"/>
        <end position="423"/>
    </location>
</feature>
<proteinExistence type="predicted"/>
<keyword evidence="4" id="KW-1185">Reference proteome</keyword>
<feature type="region of interest" description="Disordered" evidence="1">
    <location>
        <begin position="207"/>
        <end position="227"/>
    </location>
</feature>
<comment type="caution">
    <text evidence="3">The sequence shown here is derived from an EMBL/GenBank/DDBJ whole genome shotgun (WGS) entry which is preliminary data.</text>
</comment>
<evidence type="ECO:0000256" key="2">
    <source>
        <dbReference type="SAM" id="SignalP"/>
    </source>
</evidence>
<keyword evidence="2" id="KW-0732">Signal</keyword>
<organism evidence="3 4">
    <name type="scientific">Apolygus lucorum</name>
    <name type="common">Small green plant bug</name>
    <name type="synonym">Lygocoris lucorum</name>
    <dbReference type="NCBI Taxonomy" id="248454"/>
    <lineage>
        <taxon>Eukaryota</taxon>
        <taxon>Metazoa</taxon>
        <taxon>Ecdysozoa</taxon>
        <taxon>Arthropoda</taxon>
        <taxon>Hexapoda</taxon>
        <taxon>Insecta</taxon>
        <taxon>Pterygota</taxon>
        <taxon>Neoptera</taxon>
        <taxon>Paraneoptera</taxon>
        <taxon>Hemiptera</taxon>
        <taxon>Heteroptera</taxon>
        <taxon>Panheteroptera</taxon>
        <taxon>Cimicomorpha</taxon>
        <taxon>Miridae</taxon>
        <taxon>Mirini</taxon>
        <taxon>Apolygus</taxon>
    </lineage>
</organism>
<accession>A0A6A4K754</accession>
<feature type="region of interest" description="Disordered" evidence="1">
    <location>
        <begin position="392"/>
        <end position="442"/>
    </location>
</feature>
<feature type="signal peptide" evidence="2">
    <location>
        <begin position="1"/>
        <end position="18"/>
    </location>
</feature>
<reference evidence="3" key="1">
    <citation type="journal article" date="2021" name="Mol. Ecol. Resour.">
        <title>Apolygus lucorum genome provides insights into omnivorousness and mesophyll feeding.</title>
        <authorList>
            <person name="Liu Y."/>
            <person name="Liu H."/>
            <person name="Wang H."/>
            <person name="Huang T."/>
            <person name="Liu B."/>
            <person name="Yang B."/>
            <person name="Yin L."/>
            <person name="Li B."/>
            <person name="Zhang Y."/>
            <person name="Zhang S."/>
            <person name="Jiang F."/>
            <person name="Zhang X."/>
            <person name="Ren Y."/>
            <person name="Wang B."/>
            <person name="Wang S."/>
            <person name="Lu Y."/>
            <person name="Wu K."/>
            <person name="Fan W."/>
            <person name="Wang G."/>
        </authorList>
    </citation>
    <scope>NUCLEOTIDE SEQUENCE</scope>
    <source>
        <strain evidence="3">12Hb</strain>
    </source>
</reference>